<dbReference type="InterPro" id="IPR011042">
    <property type="entry name" value="6-blade_b-propeller_TolB-like"/>
</dbReference>
<name>A0ABU8X8K6_9BURK</name>
<organism evidence="1 2">
    <name type="scientific">Variovorax robiniae</name>
    <dbReference type="NCBI Taxonomy" id="1836199"/>
    <lineage>
        <taxon>Bacteria</taxon>
        <taxon>Pseudomonadati</taxon>
        <taxon>Pseudomonadota</taxon>
        <taxon>Betaproteobacteria</taxon>
        <taxon>Burkholderiales</taxon>
        <taxon>Comamonadaceae</taxon>
        <taxon>Variovorax</taxon>
    </lineage>
</organism>
<comment type="caution">
    <text evidence="1">The sequence shown here is derived from an EMBL/GenBank/DDBJ whole genome shotgun (WGS) entry which is preliminary data.</text>
</comment>
<evidence type="ECO:0008006" key="3">
    <source>
        <dbReference type="Google" id="ProtNLM"/>
    </source>
</evidence>
<dbReference type="SUPFAM" id="SSF50952">
    <property type="entry name" value="Soluble quinoprotein glucose dehydrogenase"/>
    <property type="match status" value="1"/>
</dbReference>
<dbReference type="EMBL" id="JBBKZS010000003">
    <property type="protein sequence ID" value="MEJ8855007.1"/>
    <property type="molecule type" value="Genomic_DNA"/>
</dbReference>
<dbReference type="RefSeq" id="WP_340335084.1">
    <property type="nucleotide sequence ID" value="NZ_JBBKZS010000003.1"/>
</dbReference>
<gene>
    <name evidence="1" type="ORF">WKW79_10540</name>
</gene>
<proteinExistence type="predicted"/>
<keyword evidence="2" id="KW-1185">Reference proteome</keyword>
<dbReference type="InterPro" id="IPR011041">
    <property type="entry name" value="Quinoprot_gluc/sorb_DH_b-prop"/>
</dbReference>
<protein>
    <recommendedName>
        <fullName evidence="3">Glucose/Sorbosone dehydrogenase domain-containing protein</fullName>
    </recommendedName>
</protein>
<accession>A0ABU8X8K6</accession>
<reference evidence="1 2" key="1">
    <citation type="submission" date="2024-03" db="EMBL/GenBank/DDBJ databases">
        <title>Novel species of the genus Variovorax.</title>
        <authorList>
            <person name="Liu Q."/>
            <person name="Xin Y.-H."/>
        </authorList>
    </citation>
    <scope>NUCLEOTIDE SEQUENCE [LARGE SCALE GENOMIC DNA]</scope>
    <source>
        <strain evidence="1 2">KACC 18901</strain>
    </source>
</reference>
<evidence type="ECO:0000313" key="2">
    <source>
        <dbReference type="Proteomes" id="UP001367030"/>
    </source>
</evidence>
<dbReference type="Proteomes" id="UP001367030">
    <property type="component" value="Unassembled WGS sequence"/>
</dbReference>
<dbReference type="Gene3D" id="2.120.10.30">
    <property type="entry name" value="TolB, C-terminal domain"/>
    <property type="match status" value="1"/>
</dbReference>
<evidence type="ECO:0000313" key="1">
    <source>
        <dbReference type="EMBL" id="MEJ8855007.1"/>
    </source>
</evidence>
<sequence>MTLPTEGNPPRRASLKVMAEKFDRPLGLALGPDGKVYVGEAGRIWRTPIPSPGGALQAETVIDGLPKEGTHPLKELAFGPVTSGKQQVSLFVNLGSETDACKDSAKQYPAPCPEREGAKPRAAVHEAILGGADYRLQSFKPFAIGLRNSVALTVLPDGPAKGTLLQGENSIDYESPAQPPEELNLLKAGHDYGWPYCVGKQQAAQGYDNRRFDCRGTDAPLMLWPAHAAPLQMMVGPPGTLFAGQLLVAWRGHQPPGHRIVGFKLDARGLPAGKPIDWLAGWTPKDGVRPMGKPTGITVDRQGRLLVVEDFNRSILMLLPQSPAMPADAPARTPGTKP</sequence>